<comment type="similarity">
    <text evidence="2">Belongs to the DoxX family.</text>
</comment>
<dbReference type="PANTHER" id="PTHR33452">
    <property type="entry name" value="OXIDOREDUCTASE CATD-RELATED"/>
    <property type="match status" value="1"/>
</dbReference>
<name>A0ABT3DIV7_9BACI</name>
<feature type="transmembrane region" description="Helical" evidence="7">
    <location>
        <begin position="7"/>
        <end position="24"/>
    </location>
</feature>
<evidence type="ECO:0000256" key="3">
    <source>
        <dbReference type="ARBA" id="ARBA00022475"/>
    </source>
</evidence>
<feature type="transmembrane region" description="Helical" evidence="7">
    <location>
        <begin position="72"/>
        <end position="92"/>
    </location>
</feature>
<dbReference type="PANTHER" id="PTHR33452:SF1">
    <property type="entry name" value="INNER MEMBRANE PROTEIN YPHA-RELATED"/>
    <property type="match status" value="1"/>
</dbReference>
<reference evidence="8 9" key="1">
    <citation type="submission" date="2022-10" db="EMBL/GenBank/DDBJ databases">
        <title>Draft genome assembly of moderately radiation resistant bacterium Metabacillus halosaccharovorans.</title>
        <authorList>
            <person name="Pal S."/>
            <person name="Gopinathan A."/>
        </authorList>
    </citation>
    <scope>NUCLEOTIDE SEQUENCE [LARGE SCALE GENOMIC DNA]</scope>
    <source>
        <strain evidence="8 9">VITHBRA001</strain>
    </source>
</reference>
<sequence>MKLEVGLFILRVYLGFAFFMHGLAKFQGGVGNTASWFDSIGLPGFAAYIVAAVELVGGLLLIVGFGTRYISALFFIILLVATLKVKLSSGFMGNGQGSGFELDLAYAVMAIFFVFYPASSLSLESKIGNKGRE</sequence>
<keyword evidence="5 7" id="KW-1133">Transmembrane helix</keyword>
<dbReference type="RefSeq" id="WP_264143456.1">
    <property type="nucleotide sequence ID" value="NZ_JAOYEY010000043.1"/>
</dbReference>
<feature type="transmembrane region" description="Helical" evidence="7">
    <location>
        <begin position="104"/>
        <end position="123"/>
    </location>
</feature>
<organism evidence="8 9">
    <name type="scientific">Metabacillus halosaccharovorans</name>
    <dbReference type="NCBI Taxonomy" id="930124"/>
    <lineage>
        <taxon>Bacteria</taxon>
        <taxon>Bacillati</taxon>
        <taxon>Bacillota</taxon>
        <taxon>Bacilli</taxon>
        <taxon>Bacillales</taxon>
        <taxon>Bacillaceae</taxon>
        <taxon>Metabacillus</taxon>
    </lineage>
</organism>
<keyword evidence="6 7" id="KW-0472">Membrane</keyword>
<keyword evidence="3" id="KW-1003">Cell membrane</keyword>
<accession>A0ABT3DIV7</accession>
<proteinExistence type="inferred from homology"/>
<evidence type="ECO:0000256" key="4">
    <source>
        <dbReference type="ARBA" id="ARBA00022692"/>
    </source>
</evidence>
<comment type="subcellular location">
    <subcellularLocation>
        <location evidence="1">Cell membrane</location>
        <topology evidence="1">Multi-pass membrane protein</topology>
    </subcellularLocation>
</comment>
<feature type="transmembrane region" description="Helical" evidence="7">
    <location>
        <begin position="44"/>
        <end position="65"/>
    </location>
</feature>
<protein>
    <submittedName>
        <fullName evidence="8">DoxX family protein</fullName>
    </submittedName>
</protein>
<evidence type="ECO:0000256" key="2">
    <source>
        <dbReference type="ARBA" id="ARBA00006679"/>
    </source>
</evidence>
<comment type="caution">
    <text evidence="8">The sequence shown here is derived from an EMBL/GenBank/DDBJ whole genome shotgun (WGS) entry which is preliminary data.</text>
</comment>
<evidence type="ECO:0000313" key="8">
    <source>
        <dbReference type="EMBL" id="MCV9886984.1"/>
    </source>
</evidence>
<dbReference type="InterPro" id="IPR051907">
    <property type="entry name" value="DoxX-like_oxidoreductase"/>
</dbReference>
<evidence type="ECO:0000256" key="6">
    <source>
        <dbReference type="ARBA" id="ARBA00023136"/>
    </source>
</evidence>
<keyword evidence="4 7" id="KW-0812">Transmembrane</keyword>
<dbReference type="Pfam" id="PF07681">
    <property type="entry name" value="DoxX"/>
    <property type="match status" value="1"/>
</dbReference>
<dbReference type="EMBL" id="JAOYEY010000043">
    <property type="protein sequence ID" value="MCV9886984.1"/>
    <property type="molecule type" value="Genomic_DNA"/>
</dbReference>
<evidence type="ECO:0000256" key="1">
    <source>
        <dbReference type="ARBA" id="ARBA00004651"/>
    </source>
</evidence>
<dbReference type="InterPro" id="IPR032808">
    <property type="entry name" value="DoxX"/>
</dbReference>
<evidence type="ECO:0000313" key="9">
    <source>
        <dbReference type="Proteomes" id="UP001526147"/>
    </source>
</evidence>
<keyword evidence="9" id="KW-1185">Reference proteome</keyword>
<dbReference type="Proteomes" id="UP001526147">
    <property type="component" value="Unassembled WGS sequence"/>
</dbReference>
<evidence type="ECO:0000256" key="7">
    <source>
        <dbReference type="SAM" id="Phobius"/>
    </source>
</evidence>
<gene>
    <name evidence="8" type="ORF">OIH86_15195</name>
</gene>
<evidence type="ECO:0000256" key="5">
    <source>
        <dbReference type="ARBA" id="ARBA00022989"/>
    </source>
</evidence>